<evidence type="ECO:0000256" key="2">
    <source>
        <dbReference type="PIRNR" id="PIRNR029900"/>
    </source>
</evidence>
<dbReference type="PIRSF" id="PIRSF029900">
    <property type="entry name" value="Alpha-glucuronds"/>
    <property type="match status" value="1"/>
</dbReference>
<protein>
    <submittedName>
        <fullName evidence="5">Xylan alpha-1,2-glucuronidase</fullName>
    </submittedName>
</protein>
<accession>A0ABQ3HXX6</accession>
<dbReference type="InterPro" id="IPR017853">
    <property type="entry name" value="GH"/>
</dbReference>
<dbReference type="RefSeq" id="WP_189626338.1">
    <property type="nucleotide sequence ID" value="NZ_BNAF01000006.1"/>
</dbReference>
<dbReference type="SUPFAM" id="SSF55545">
    <property type="entry name" value="beta-N-acetylhexosaminidase-like domain"/>
    <property type="match status" value="1"/>
</dbReference>
<evidence type="ECO:0000259" key="3">
    <source>
        <dbReference type="Pfam" id="PF07477"/>
    </source>
</evidence>
<feature type="domain" description="Glycosyl hydrolase family 67 catalytic" evidence="4">
    <location>
        <begin position="119"/>
        <end position="431"/>
    </location>
</feature>
<evidence type="ECO:0000256" key="1">
    <source>
        <dbReference type="ARBA" id="ARBA00022801"/>
    </source>
</evidence>
<dbReference type="SUPFAM" id="SSF51445">
    <property type="entry name" value="(Trans)glycosidases"/>
    <property type="match status" value="1"/>
</dbReference>
<evidence type="ECO:0000313" key="6">
    <source>
        <dbReference type="Proteomes" id="UP000620550"/>
    </source>
</evidence>
<evidence type="ECO:0000259" key="4">
    <source>
        <dbReference type="Pfam" id="PF07488"/>
    </source>
</evidence>
<feature type="domain" description="Glycosyl hydrolase family 67 C-terminal" evidence="3">
    <location>
        <begin position="432"/>
        <end position="655"/>
    </location>
</feature>
<name>A0ABQ3HXX6_9SPHI</name>
<dbReference type="PANTHER" id="PTHR39207:SF1">
    <property type="entry name" value="ALPHA-GLUCURONIDASE A"/>
    <property type="match status" value="1"/>
</dbReference>
<gene>
    <name evidence="5" type="primary">aguA</name>
    <name evidence="5" type="ORF">GCM10017764_18080</name>
</gene>
<dbReference type="InterPro" id="IPR011395">
    <property type="entry name" value="Glyco_hydro_67_aGlcAse"/>
</dbReference>
<dbReference type="EMBL" id="BNAF01000006">
    <property type="protein sequence ID" value="GHE35211.1"/>
    <property type="molecule type" value="Genomic_DNA"/>
</dbReference>
<dbReference type="Proteomes" id="UP000620550">
    <property type="component" value="Unassembled WGS sequence"/>
</dbReference>
<reference evidence="6" key="1">
    <citation type="journal article" date="2019" name="Int. J. Syst. Evol. Microbiol.">
        <title>The Global Catalogue of Microorganisms (GCM) 10K type strain sequencing project: providing services to taxonomists for standard genome sequencing and annotation.</title>
        <authorList>
            <consortium name="The Broad Institute Genomics Platform"/>
            <consortium name="The Broad Institute Genome Sequencing Center for Infectious Disease"/>
            <person name="Wu L."/>
            <person name="Ma J."/>
        </authorList>
    </citation>
    <scope>NUCLEOTIDE SEQUENCE [LARGE SCALE GENOMIC DNA]</scope>
    <source>
        <strain evidence="6">CGMCC 1.12966</strain>
    </source>
</reference>
<comment type="caution">
    <text evidence="5">The sequence shown here is derived from an EMBL/GenBank/DDBJ whole genome shotgun (WGS) entry which is preliminary data.</text>
</comment>
<dbReference type="PANTHER" id="PTHR39207">
    <property type="entry name" value="ALPHA-GLUCURONIDASE A"/>
    <property type="match status" value="1"/>
</dbReference>
<evidence type="ECO:0000313" key="5">
    <source>
        <dbReference type="EMBL" id="GHE35211.1"/>
    </source>
</evidence>
<dbReference type="InterPro" id="IPR029018">
    <property type="entry name" value="Hex-like_dom2"/>
</dbReference>
<keyword evidence="6" id="KW-1185">Reference proteome</keyword>
<proteinExistence type="inferred from homology"/>
<dbReference type="InterPro" id="IPR011099">
    <property type="entry name" value="Glyco_hydro_67_C"/>
</dbReference>
<dbReference type="InterPro" id="IPR037054">
    <property type="entry name" value="A-glucoronidase_C_sf"/>
</dbReference>
<keyword evidence="2" id="KW-0624">Polysaccharide degradation</keyword>
<dbReference type="Pfam" id="PF07488">
    <property type="entry name" value="Glyco_hydro_67M"/>
    <property type="match status" value="1"/>
</dbReference>
<keyword evidence="2" id="KW-0119">Carbohydrate metabolism</keyword>
<keyword evidence="2" id="KW-0326">Glycosidase</keyword>
<dbReference type="InterPro" id="IPR011100">
    <property type="entry name" value="Glyco_hydro_67_cat"/>
</dbReference>
<dbReference type="Gene3D" id="3.30.379.10">
    <property type="entry name" value="Chitobiase/beta-hexosaminidase domain 2-like"/>
    <property type="match status" value="1"/>
</dbReference>
<dbReference type="Gene3D" id="3.90.1330.10">
    <property type="entry name" value="Alpha-glucuronidase, C-terminal domain"/>
    <property type="match status" value="1"/>
</dbReference>
<dbReference type="Gene3D" id="3.20.20.80">
    <property type="entry name" value="Glycosidases"/>
    <property type="match status" value="1"/>
</dbReference>
<dbReference type="Pfam" id="PF07477">
    <property type="entry name" value="Glyco_hydro_67C"/>
    <property type="match status" value="1"/>
</dbReference>
<keyword evidence="1 2" id="KW-0378">Hydrolase</keyword>
<organism evidence="5 6">
    <name type="scientific">Sphingobacterium griseoflavum</name>
    <dbReference type="NCBI Taxonomy" id="1474952"/>
    <lineage>
        <taxon>Bacteria</taxon>
        <taxon>Pseudomonadati</taxon>
        <taxon>Bacteroidota</taxon>
        <taxon>Sphingobacteriia</taxon>
        <taxon>Sphingobacteriales</taxon>
        <taxon>Sphingobacteriaceae</taxon>
        <taxon>Sphingobacterium</taxon>
    </lineage>
</organism>
<sequence>MFRIQLFVFFLYVWPFSARSEDGSRLWLRYDPVSDVVAQRRTVQVNQKHETALLAQHELNTYWRGTSIQLNVDQKEAKLKEGYRISFSAGAIRVTAARPVGLLYAAYHLLRLQETVGEIDPLPIEEIPSYDIRILNHWDNLDGSIERGYAGRSLWKWTELPDKISPRYTEYARANASIGINATVLNNVNASPYILNTAYLEKVRALADIFRPYGIRVYLSVNFSSPVILDGLKDADPSRLEVQDWWKKKVKEVYKLVPDFGGFLVKANSEGQPGPQDYGRTHAEGANMLADALKPFGGIVMWRAFVYSPTSEDRAKQAYLEFVPLDKAFRDNVIVQIKNGPIDFQPREPFNPLFGAMQHTSQMVEFQITQEYLGFSNHLAYLAPLFKETLDSDTYGRGAGSTVAKVTDGTWHPKRVSAIAAVANIGEDRNWTGHDFAQANWYAFGRLAWRHELSSEQIAEEWIKLTFHTDETFIRSTKEIMMPSREAVVNYMMPLGLHHIFAFDHHYGPEPWGDRKGGRADWMPWYYHNADSIGIGFNRTDTGSDAAGQYHAPIAEIYGDRTLCPENLLLWFHHVPWDYRMRSGRTLWEELCEHYDRGVKQTRRFQESWDRLEHHVDQPRFLAVQSKLKIQAKDAMWWKDACLLYFQTFCKKPIPFHIERPIHALDDLKKIKLQLTHHN</sequence>
<keyword evidence="2" id="KW-0858">Xylan degradation</keyword>
<comment type="similarity">
    <text evidence="2">Belongs to the glycosyl hydrolase 67 family.</text>
</comment>